<evidence type="ECO:0000313" key="1">
    <source>
        <dbReference type="EMBL" id="MPC32291.1"/>
    </source>
</evidence>
<comment type="caution">
    <text evidence="1">The sequence shown here is derived from an EMBL/GenBank/DDBJ whole genome shotgun (WGS) entry which is preliminary data.</text>
</comment>
<accession>A0A5B7EDQ5</accession>
<protein>
    <submittedName>
        <fullName evidence="1">Uncharacterized protein</fullName>
    </submittedName>
</protein>
<dbReference type="AlphaFoldDB" id="A0A5B7EDQ5"/>
<keyword evidence="2" id="KW-1185">Reference proteome</keyword>
<dbReference type="EMBL" id="VSRR010002601">
    <property type="protein sequence ID" value="MPC32291.1"/>
    <property type="molecule type" value="Genomic_DNA"/>
</dbReference>
<evidence type="ECO:0000313" key="2">
    <source>
        <dbReference type="Proteomes" id="UP000324222"/>
    </source>
</evidence>
<sequence length="85" mass="9413">MQAEEVVSEADRLTFAARSCWPSDGGKGWVLAAVHLPLSASLYSTGHARQIMGPFEPRGHKFCSGLRYSWRDAKCGRGRVTARYL</sequence>
<proteinExistence type="predicted"/>
<reference evidence="1 2" key="1">
    <citation type="submission" date="2019-05" db="EMBL/GenBank/DDBJ databases">
        <title>Another draft genome of Portunus trituberculatus and its Hox gene families provides insights of decapod evolution.</title>
        <authorList>
            <person name="Jeong J.-H."/>
            <person name="Song I."/>
            <person name="Kim S."/>
            <person name="Choi T."/>
            <person name="Kim D."/>
            <person name="Ryu S."/>
            <person name="Kim W."/>
        </authorList>
    </citation>
    <scope>NUCLEOTIDE SEQUENCE [LARGE SCALE GENOMIC DNA]</scope>
    <source>
        <tissue evidence="1">Muscle</tissue>
    </source>
</reference>
<name>A0A5B7EDQ5_PORTR</name>
<dbReference type="Proteomes" id="UP000324222">
    <property type="component" value="Unassembled WGS sequence"/>
</dbReference>
<gene>
    <name evidence="1" type="ORF">E2C01_025601</name>
</gene>
<organism evidence="1 2">
    <name type="scientific">Portunus trituberculatus</name>
    <name type="common">Swimming crab</name>
    <name type="synonym">Neptunus trituberculatus</name>
    <dbReference type="NCBI Taxonomy" id="210409"/>
    <lineage>
        <taxon>Eukaryota</taxon>
        <taxon>Metazoa</taxon>
        <taxon>Ecdysozoa</taxon>
        <taxon>Arthropoda</taxon>
        <taxon>Crustacea</taxon>
        <taxon>Multicrustacea</taxon>
        <taxon>Malacostraca</taxon>
        <taxon>Eumalacostraca</taxon>
        <taxon>Eucarida</taxon>
        <taxon>Decapoda</taxon>
        <taxon>Pleocyemata</taxon>
        <taxon>Brachyura</taxon>
        <taxon>Eubrachyura</taxon>
        <taxon>Portunoidea</taxon>
        <taxon>Portunidae</taxon>
        <taxon>Portuninae</taxon>
        <taxon>Portunus</taxon>
    </lineage>
</organism>